<proteinExistence type="predicted"/>
<comment type="caution">
    <text evidence="1">The sequence shown here is derived from an EMBL/GenBank/DDBJ whole genome shotgun (WGS) entry which is preliminary data.</text>
</comment>
<accession>A0ACC0IF67</accession>
<dbReference type="Proteomes" id="UP001060215">
    <property type="component" value="Chromosome 6"/>
</dbReference>
<name>A0ACC0IF67_9ERIC</name>
<gene>
    <name evidence="1" type="ORF">LOK49_LG03G02024</name>
</gene>
<protein>
    <submittedName>
        <fullName evidence="1">Uncharacterized protein</fullName>
    </submittedName>
</protein>
<organism evidence="1 2">
    <name type="scientific">Camellia lanceoleosa</name>
    <dbReference type="NCBI Taxonomy" id="1840588"/>
    <lineage>
        <taxon>Eukaryota</taxon>
        <taxon>Viridiplantae</taxon>
        <taxon>Streptophyta</taxon>
        <taxon>Embryophyta</taxon>
        <taxon>Tracheophyta</taxon>
        <taxon>Spermatophyta</taxon>
        <taxon>Magnoliopsida</taxon>
        <taxon>eudicotyledons</taxon>
        <taxon>Gunneridae</taxon>
        <taxon>Pentapetalae</taxon>
        <taxon>asterids</taxon>
        <taxon>Ericales</taxon>
        <taxon>Theaceae</taxon>
        <taxon>Camellia</taxon>
    </lineage>
</organism>
<evidence type="ECO:0000313" key="1">
    <source>
        <dbReference type="EMBL" id="KAI8022976.1"/>
    </source>
</evidence>
<evidence type="ECO:0000313" key="2">
    <source>
        <dbReference type="Proteomes" id="UP001060215"/>
    </source>
</evidence>
<keyword evidence="2" id="KW-1185">Reference proteome</keyword>
<reference evidence="1 2" key="1">
    <citation type="journal article" date="2022" name="Plant J.">
        <title>Chromosome-level genome of Camellia lanceoleosa provides a valuable resource for understanding genome evolution and self-incompatibility.</title>
        <authorList>
            <person name="Gong W."/>
            <person name="Xiao S."/>
            <person name="Wang L."/>
            <person name="Liao Z."/>
            <person name="Chang Y."/>
            <person name="Mo W."/>
            <person name="Hu G."/>
            <person name="Li W."/>
            <person name="Zhao G."/>
            <person name="Zhu H."/>
            <person name="Hu X."/>
            <person name="Ji K."/>
            <person name="Xiang X."/>
            <person name="Song Q."/>
            <person name="Yuan D."/>
            <person name="Jin S."/>
            <person name="Zhang L."/>
        </authorList>
    </citation>
    <scope>NUCLEOTIDE SEQUENCE [LARGE SCALE GENOMIC DNA]</scope>
    <source>
        <strain evidence="1">SQ_2022a</strain>
    </source>
</reference>
<dbReference type="EMBL" id="CM045763">
    <property type="protein sequence ID" value="KAI8022976.1"/>
    <property type="molecule type" value="Genomic_DNA"/>
</dbReference>
<sequence>MQSLNLNSQARLCGKEMNSHDLQTMCFKFLKDLPLDHIRAQPNTLITMSCDVNQEEADHEQKEGESKKYTKYVIEKLKTLESNDGKNKLTTHCQGL</sequence>